<proteinExistence type="inferred from homology"/>
<dbReference type="Gene3D" id="1.20.120.1220">
    <property type="match status" value="1"/>
</dbReference>
<feature type="transmembrane region" description="Helical" evidence="2">
    <location>
        <begin position="26"/>
        <end position="45"/>
    </location>
</feature>
<comment type="caution">
    <text evidence="4">The sequence shown here is derived from an EMBL/GenBank/DDBJ whole genome shotgun (WGS) entry which is preliminary data.</text>
</comment>
<gene>
    <name evidence="4" type="ORF">ACFQ2J_15730</name>
</gene>
<reference evidence="5" key="1">
    <citation type="journal article" date="2019" name="Int. J. Syst. Evol. Microbiol.">
        <title>The Global Catalogue of Microorganisms (GCM) 10K type strain sequencing project: providing services to taxonomists for standard genome sequencing and annotation.</title>
        <authorList>
            <consortium name="The Broad Institute Genomics Platform"/>
            <consortium name="The Broad Institute Genome Sequencing Center for Infectious Disease"/>
            <person name="Wu L."/>
            <person name="Ma J."/>
        </authorList>
    </citation>
    <scope>NUCLEOTIDE SEQUENCE [LARGE SCALE GENOMIC DNA]</scope>
    <source>
        <strain evidence="5">CCUG 56607</strain>
    </source>
</reference>
<accession>A0ABW3L6G4</accession>
<dbReference type="Proteomes" id="UP001596990">
    <property type="component" value="Unassembled WGS sequence"/>
</dbReference>
<evidence type="ECO:0000256" key="1">
    <source>
        <dbReference type="ARBA" id="ARBA00005801"/>
    </source>
</evidence>
<evidence type="ECO:0000313" key="5">
    <source>
        <dbReference type="Proteomes" id="UP001596990"/>
    </source>
</evidence>
<feature type="transmembrane region" description="Helical" evidence="2">
    <location>
        <begin position="144"/>
        <end position="162"/>
    </location>
</feature>
<protein>
    <submittedName>
        <fullName evidence="4">Prepilin peptidase</fullName>
    </submittedName>
</protein>
<dbReference type="InterPro" id="IPR050882">
    <property type="entry name" value="Prepilin_peptidase/N-MTase"/>
</dbReference>
<comment type="similarity">
    <text evidence="1">Belongs to the peptidase A24 family.</text>
</comment>
<dbReference type="Pfam" id="PF01478">
    <property type="entry name" value="Peptidase_A24"/>
    <property type="match status" value="1"/>
</dbReference>
<evidence type="ECO:0000313" key="4">
    <source>
        <dbReference type="EMBL" id="MFD1020638.1"/>
    </source>
</evidence>
<sequence>MDQLVIVTLFIFLSICVFTDVRERKIYNSITLPAMVAGIFLHTLFTGLNGMVFSLAGLLLGFFLLFIPFLFGGMGAGDVKMLAGIGALTGASFVLTAFFYGAIIGGVMALSMLLRKKHMLHLSVLPNILKAEHGSMRIDGKSPLSIPYGVALAGGTVCAYVMEVLL</sequence>
<dbReference type="PANTHER" id="PTHR30487">
    <property type="entry name" value="TYPE 4 PREPILIN-LIKE PROTEINS LEADER PEPTIDE-PROCESSING ENZYME"/>
    <property type="match status" value="1"/>
</dbReference>
<keyword evidence="2" id="KW-0472">Membrane</keyword>
<evidence type="ECO:0000256" key="2">
    <source>
        <dbReference type="SAM" id="Phobius"/>
    </source>
</evidence>
<evidence type="ECO:0000259" key="3">
    <source>
        <dbReference type="Pfam" id="PF01478"/>
    </source>
</evidence>
<feature type="domain" description="Prepilin type IV endopeptidase peptidase" evidence="3">
    <location>
        <begin position="8"/>
        <end position="110"/>
    </location>
</feature>
<dbReference type="RefSeq" id="WP_386062697.1">
    <property type="nucleotide sequence ID" value="NZ_JBHTKL010000006.1"/>
</dbReference>
<feature type="transmembrane region" description="Helical" evidence="2">
    <location>
        <begin position="91"/>
        <end position="114"/>
    </location>
</feature>
<keyword evidence="2" id="KW-0812">Transmembrane</keyword>
<feature type="transmembrane region" description="Helical" evidence="2">
    <location>
        <begin position="52"/>
        <end position="71"/>
    </location>
</feature>
<dbReference type="InterPro" id="IPR000045">
    <property type="entry name" value="Prepilin_IV_endopep_pep"/>
</dbReference>
<keyword evidence="2" id="KW-1133">Transmembrane helix</keyword>
<name>A0ABW3L6G4_9BACI</name>
<keyword evidence="5" id="KW-1185">Reference proteome</keyword>
<dbReference type="EMBL" id="JBHTKL010000006">
    <property type="protein sequence ID" value="MFD1020638.1"/>
    <property type="molecule type" value="Genomic_DNA"/>
</dbReference>
<dbReference type="PANTHER" id="PTHR30487:SF0">
    <property type="entry name" value="PREPILIN LEADER PEPTIDASE_N-METHYLTRANSFERASE-RELATED"/>
    <property type="match status" value="1"/>
</dbReference>
<organism evidence="4 5">
    <name type="scientific">Thalassobacillus hwangdonensis</name>
    <dbReference type="NCBI Taxonomy" id="546108"/>
    <lineage>
        <taxon>Bacteria</taxon>
        <taxon>Bacillati</taxon>
        <taxon>Bacillota</taxon>
        <taxon>Bacilli</taxon>
        <taxon>Bacillales</taxon>
        <taxon>Bacillaceae</taxon>
        <taxon>Thalassobacillus</taxon>
    </lineage>
</organism>